<feature type="compositionally biased region" description="Polar residues" evidence="1">
    <location>
        <begin position="859"/>
        <end position="872"/>
    </location>
</feature>
<feature type="compositionally biased region" description="Polar residues" evidence="1">
    <location>
        <begin position="647"/>
        <end position="671"/>
    </location>
</feature>
<feature type="compositionally biased region" description="Basic and acidic residues" evidence="1">
    <location>
        <begin position="763"/>
        <end position="772"/>
    </location>
</feature>
<feature type="compositionally biased region" description="Basic and acidic residues" evidence="1">
    <location>
        <begin position="96"/>
        <end position="137"/>
    </location>
</feature>
<feature type="compositionally biased region" description="Polar residues" evidence="1">
    <location>
        <begin position="701"/>
        <end position="740"/>
    </location>
</feature>
<feature type="compositionally biased region" description="Polar residues" evidence="1">
    <location>
        <begin position="887"/>
        <end position="900"/>
    </location>
</feature>
<dbReference type="InParanoid" id="A0A1Y1X4H9"/>
<feature type="region of interest" description="Disordered" evidence="1">
    <location>
        <begin position="1192"/>
        <end position="1225"/>
    </location>
</feature>
<evidence type="ECO:0000313" key="2">
    <source>
        <dbReference type="EMBL" id="ORX80224.1"/>
    </source>
</evidence>
<protein>
    <recommendedName>
        <fullName evidence="4">CsbD-like domain-containing protein</fullName>
    </recommendedName>
</protein>
<feature type="compositionally biased region" description="Basic and acidic residues" evidence="1">
    <location>
        <begin position="1"/>
        <end position="12"/>
    </location>
</feature>
<feature type="compositionally biased region" description="Polar residues" evidence="1">
    <location>
        <begin position="534"/>
        <end position="548"/>
    </location>
</feature>
<feature type="compositionally biased region" description="Polar residues" evidence="1">
    <location>
        <begin position="448"/>
        <end position="460"/>
    </location>
</feature>
<feature type="region of interest" description="Disordered" evidence="1">
    <location>
        <begin position="1"/>
        <end position="68"/>
    </location>
</feature>
<reference evidence="2 3" key="1">
    <citation type="submission" date="2016-07" db="EMBL/GenBank/DDBJ databases">
        <title>Pervasive Adenine N6-methylation of Active Genes in Fungi.</title>
        <authorList>
            <consortium name="DOE Joint Genome Institute"/>
            <person name="Mondo S.J."/>
            <person name="Dannebaum R.O."/>
            <person name="Kuo R.C."/>
            <person name="Labutti K."/>
            <person name="Haridas S."/>
            <person name="Kuo A."/>
            <person name="Salamov A."/>
            <person name="Ahrendt S.R."/>
            <person name="Lipzen A."/>
            <person name="Sullivan W."/>
            <person name="Andreopoulos W.B."/>
            <person name="Clum A."/>
            <person name="Lindquist E."/>
            <person name="Daum C."/>
            <person name="Ramamoorthy G.K."/>
            <person name="Gryganskyi A."/>
            <person name="Culley D."/>
            <person name="Magnuson J.K."/>
            <person name="James T.Y."/>
            <person name="O'Malley M.A."/>
            <person name="Stajich J.E."/>
            <person name="Spatafora J.W."/>
            <person name="Visel A."/>
            <person name="Grigoriev I.V."/>
        </authorList>
    </citation>
    <scope>NUCLEOTIDE SEQUENCE [LARGE SCALE GENOMIC DNA]</scope>
    <source>
        <strain evidence="2 3">CBS 931.73</strain>
    </source>
</reference>
<dbReference type="Proteomes" id="UP000193498">
    <property type="component" value="Unassembled WGS sequence"/>
</dbReference>
<evidence type="ECO:0000313" key="3">
    <source>
        <dbReference type="Proteomes" id="UP000193498"/>
    </source>
</evidence>
<feature type="compositionally biased region" description="Polar residues" evidence="1">
    <location>
        <begin position="773"/>
        <end position="787"/>
    </location>
</feature>
<keyword evidence="3" id="KW-1185">Reference proteome</keyword>
<feature type="compositionally biased region" description="Polar residues" evidence="1">
    <location>
        <begin position="468"/>
        <end position="518"/>
    </location>
</feature>
<organism evidence="2 3">
    <name type="scientific">Basidiobolus meristosporus CBS 931.73</name>
    <dbReference type="NCBI Taxonomy" id="1314790"/>
    <lineage>
        <taxon>Eukaryota</taxon>
        <taxon>Fungi</taxon>
        <taxon>Fungi incertae sedis</taxon>
        <taxon>Zoopagomycota</taxon>
        <taxon>Entomophthoromycotina</taxon>
        <taxon>Basidiobolomycetes</taxon>
        <taxon>Basidiobolales</taxon>
        <taxon>Basidiobolaceae</taxon>
        <taxon>Basidiobolus</taxon>
    </lineage>
</organism>
<feature type="region of interest" description="Disordered" evidence="1">
    <location>
        <begin position="638"/>
        <end position="787"/>
    </location>
</feature>
<feature type="region of interest" description="Disordered" evidence="1">
    <location>
        <begin position="1253"/>
        <end position="1273"/>
    </location>
</feature>
<feature type="compositionally biased region" description="Polar residues" evidence="1">
    <location>
        <begin position="951"/>
        <end position="973"/>
    </location>
</feature>
<dbReference type="AlphaFoldDB" id="A0A1Y1X4H9"/>
<feature type="region of interest" description="Disordered" evidence="1">
    <location>
        <begin position="1168"/>
        <end position="1187"/>
    </location>
</feature>
<feature type="compositionally biased region" description="Polar residues" evidence="1">
    <location>
        <begin position="1046"/>
        <end position="1058"/>
    </location>
</feature>
<feature type="compositionally biased region" description="Polar residues" evidence="1">
    <location>
        <begin position="81"/>
        <end position="92"/>
    </location>
</feature>
<feature type="compositionally biased region" description="Basic and acidic residues" evidence="1">
    <location>
        <begin position="398"/>
        <end position="409"/>
    </location>
</feature>
<evidence type="ECO:0000256" key="1">
    <source>
        <dbReference type="SAM" id="MobiDB-lite"/>
    </source>
</evidence>
<feature type="compositionally biased region" description="Basic and acidic residues" evidence="1">
    <location>
        <begin position="1006"/>
        <end position="1032"/>
    </location>
</feature>
<evidence type="ECO:0008006" key="4">
    <source>
        <dbReference type="Google" id="ProtNLM"/>
    </source>
</evidence>
<gene>
    <name evidence="2" type="ORF">K493DRAFT_308399</name>
</gene>
<accession>A0A1Y1X4H9</accession>
<feature type="compositionally biased region" description="Basic and acidic residues" evidence="1">
    <location>
        <begin position="159"/>
        <end position="202"/>
    </location>
</feature>
<feature type="region of interest" description="Disordered" evidence="1">
    <location>
        <begin position="809"/>
        <end position="986"/>
    </location>
</feature>
<sequence>MSSNREAFKDGELVNSVGKLSDQAKQRSLPGHASTTGAYLEKPLPPLPSNVGRDEASLASSHIKSQHVVDASTGIGATSVPIATSNISSSGNVGDRSYDRHNKQEIDSQTRKKNHVPRDGSPTRETFERIVGRDKEPSYASYKSEGPVATQTAAYAARSSDHKHDRHKDDKKSSERQTHVPRDGSPTRETFEAMVHRDKEPEYVPSHTQHGHSIRPSAGIQGAGYADQRNRADNNDKSSSQNFVVDDGNPDREHFERMAQRDRQPNLQSTVAGTQINVPNSRSNLEHVPVTSVTSESVARPLDSNLTGSKNPIHVDNLAKSDNSNTALRVTPDSSGVVDNSSTTAIVSGVEGKSPADYSRGSNNTPIGRDRHDAKFSAPVAGGILAAGAGAVAMGHKLKDGKGNAHDQSLESSRYGPAVSHEESKIHGGVGERFSTGTTGYHSREDYGSNTNNHSIQDSDYYSPIPSKDSSTYGSISEGNQQFATSNSTGRQFSENLSGQNDQSIQDSSHHGSTTPRNESGDYGGISKRANEGNFATSGSQQNEYSRSSIKDESSRQPIVVQQQSSEYSPGRTEYSQHGDDINAPVTDVSGGDRGVTDTTSNRYQEIVGKYDQQHQSNIPIAATAAAAGAGAGAAIVGTHSSKPKTENVNPLSSGVSRYENTADRNTSTVTREYEAPDFNQNQVNRDATAQPVAQPRHDYNANTGVGSTEYNTSYGETDTTTDYTNSAQDNSKWTSNQPRGESDWNDPVRSNEPDYSKFSNVTHRDNRKDIGETTQRAETSGHQAKPSTIIGAGIAAASTLAAGAAIVAHKKSEDTRDIANTTTDEYSQERSQYDSSASHRSQVNSSGNFATEKDDSAAGNQGQYGHSNADNPYDRSTQKLGGHSLNEASNATAYDSTQPHIGGTLHPTVGERSIGNVANNDPTGNLQSSLRYDEYSNQYRNEESWKSQNDKTGSSSGVPNIDRSANTTASNDFRNETSRDAKSSASIIGGSVVGAGIAGSAISRGEADRNTLDRTRQEKPQDEGTTEKSRLSDSNAQGAPYDPNLYSSGNILNPDSYTETSNTTTTTGRNLSSNQMSTSDTSDFKAQGSAAKGVVLGTGVAGLMDQHSHKVHNQPIENRLQDMNLNDPTFIGNSSNDITDIPVYDNLHGARDLNESGPAYEHRVRESVGYDESKEHSRFSDTASNRIHGAAQPQLDATHPQRMPGDFPEETYISRDKHPSSFGGILEKVKGTVKESVGHMVGNERMALEGEMEKNSGQIMLDSARASKANQR</sequence>
<feature type="compositionally biased region" description="Basic and acidic residues" evidence="1">
    <location>
        <begin position="974"/>
        <end position="983"/>
    </location>
</feature>
<feature type="compositionally biased region" description="Polar residues" evidence="1">
    <location>
        <begin position="556"/>
        <end position="568"/>
    </location>
</feature>
<feature type="region of interest" description="Disordered" evidence="1">
    <location>
        <begin position="398"/>
        <end position="599"/>
    </location>
</feature>
<feature type="region of interest" description="Disordered" evidence="1">
    <location>
        <begin position="80"/>
        <end position="251"/>
    </location>
</feature>
<feature type="region of interest" description="Disordered" evidence="1">
    <location>
        <begin position="1005"/>
        <end position="1086"/>
    </location>
</feature>
<feature type="compositionally biased region" description="Low complexity" evidence="1">
    <location>
        <begin position="1059"/>
        <end position="1075"/>
    </location>
</feature>
<feature type="compositionally biased region" description="Polar residues" evidence="1">
    <location>
        <begin position="917"/>
        <end position="940"/>
    </location>
</feature>
<feature type="compositionally biased region" description="Basic and acidic residues" evidence="1">
    <location>
        <begin position="1168"/>
        <end position="1180"/>
    </location>
</feature>
<comment type="caution">
    <text evidence="2">The sequence shown here is derived from an EMBL/GenBank/DDBJ whole genome shotgun (WGS) entry which is preliminary data.</text>
</comment>
<feature type="region of interest" description="Disordered" evidence="1">
    <location>
        <begin position="351"/>
        <end position="371"/>
    </location>
</feature>
<name>A0A1Y1X4H9_9FUNG</name>
<feature type="compositionally biased region" description="Polar residues" evidence="1">
    <location>
        <begin position="834"/>
        <end position="850"/>
    </location>
</feature>
<feature type="compositionally biased region" description="Polar residues" evidence="1">
    <location>
        <begin position="679"/>
        <end position="688"/>
    </location>
</feature>
<feature type="compositionally biased region" description="Basic and acidic residues" evidence="1">
    <location>
        <begin position="941"/>
        <end position="950"/>
    </location>
</feature>
<proteinExistence type="predicted"/>
<dbReference type="EMBL" id="MCFE01000749">
    <property type="protein sequence ID" value="ORX80224.1"/>
    <property type="molecule type" value="Genomic_DNA"/>
</dbReference>